<dbReference type="PANTHER" id="PTHR43356:SF2">
    <property type="entry name" value="PHOSPHATE ACETYLTRANSFERASE"/>
    <property type="match status" value="1"/>
</dbReference>
<evidence type="ECO:0000256" key="2">
    <source>
        <dbReference type="ARBA" id="ARBA00022679"/>
    </source>
</evidence>
<feature type="domain" description="Phosphate acetyl/butaryl transferase" evidence="4">
    <location>
        <begin position="83"/>
        <end position="298"/>
    </location>
</feature>
<evidence type="ECO:0000256" key="3">
    <source>
        <dbReference type="ARBA" id="ARBA00023315"/>
    </source>
</evidence>
<reference evidence="5 6" key="1">
    <citation type="submission" date="2016-10" db="EMBL/GenBank/DDBJ databases">
        <authorList>
            <person name="de Groot N.N."/>
        </authorList>
    </citation>
    <scope>NUCLEOTIDE SEQUENCE [LARGE SCALE GENOMIC DNA]</scope>
    <source>
        <strain evidence="5 6">ASO4-2</strain>
    </source>
</reference>
<dbReference type="Proteomes" id="UP000198771">
    <property type="component" value="Unassembled WGS sequence"/>
</dbReference>
<protein>
    <submittedName>
        <fullName evidence="5">Phosphate butyryltransferase</fullName>
    </submittedName>
</protein>
<dbReference type="PANTHER" id="PTHR43356">
    <property type="entry name" value="PHOSPHATE ACETYLTRANSFERASE"/>
    <property type="match status" value="1"/>
</dbReference>
<organism evidence="5 6">
    <name type="scientific">Desulfonatronum thiosulfatophilum</name>
    <dbReference type="NCBI Taxonomy" id="617002"/>
    <lineage>
        <taxon>Bacteria</taxon>
        <taxon>Pseudomonadati</taxon>
        <taxon>Thermodesulfobacteriota</taxon>
        <taxon>Desulfovibrionia</taxon>
        <taxon>Desulfovibrionales</taxon>
        <taxon>Desulfonatronaceae</taxon>
        <taxon>Desulfonatronum</taxon>
    </lineage>
</organism>
<keyword evidence="3" id="KW-0012">Acyltransferase</keyword>
<comment type="similarity">
    <text evidence="1">Belongs to the phosphate acetyltransferase and butyryltransferase family.</text>
</comment>
<dbReference type="EMBL" id="FMXO01000005">
    <property type="protein sequence ID" value="SDB20689.1"/>
    <property type="molecule type" value="Genomic_DNA"/>
</dbReference>
<sequence>MPIASLDELVRRSIPDDNPPRLAIARSGDAYALEAALNAYAAGLIDPVLIGDMETTSRIARDLRTDISALHQVHLPDDVAAVREAVRMFREHEADLIMKGGVGTSTLLKAVLDKTHGVPPQGIISHVTVFENPHAEKLLLLSDAAVNIRPNLQRKVEIVRNALAVARKLGIVRPRVALLAATEKVNYPAMPATLDADLIARMGAEGAFGDARVAGPMALDIALSARSAASKHFVDEVAGHADILITPDIESGNMLYKCLNTLLGLDVAGVVVGSSVPIVVPSRADSPRSKFLSIALAVFLARGRSS</sequence>
<dbReference type="OrthoDB" id="9800237at2"/>
<evidence type="ECO:0000313" key="5">
    <source>
        <dbReference type="EMBL" id="SDB20689.1"/>
    </source>
</evidence>
<dbReference type="RefSeq" id="WP_092118026.1">
    <property type="nucleotide sequence ID" value="NZ_FMXO01000005.1"/>
</dbReference>
<dbReference type="Gene3D" id="3.40.718.10">
    <property type="entry name" value="Isopropylmalate Dehydrogenase"/>
    <property type="match status" value="1"/>
</dbReference>
<accession>A0A1G6BJB6</accession>
<evidence type="ECO:0000313" key="6">
    <source>
        <dbReference type="Proteomes" id="UP000198771"/>
    </source>
</evidence>
<keyword evidence="2 5" id="KW-0808">Transferase</keyword>
<dbReference type="SUPFAM" id="SSF53659">
    <property type="entry name" value="Isocitrate/Isopropylmalate dehydrogenase-like"/>
    <property type="match status" value="1"/>
</dbReference>
<dbReference type="STRING" id="617002.SAMN05660653_00986"/>
<dbReference type="InterPro" id="IPR012147">
    <property type="entry name" value="P_Ac_Bu_trans"/>
</dbReference>
<dbReference type="Pfam" id="PF01515">
    <property type="entry name" value="PTA_PTB"/>
    <property type="match status" value="1"/>
</dbReference>
<evidence type="ECO:0000259" key="4">
    <source>
        <dbReference type="Pfam" id="PF01515"/>
    </source>
</evidence>
<name>A0A1G6BJB6_9BACT</name>
<proteinExistence type="inferred from homology"/>
<dbReference type="AlphaFoldDB" id="A0A1G6BJB6"/>
<dbReference type="InterPro" id="IPR050500">
    <property type="entry name" value="Phos_Acetyltrans/Butyryltrans"/>
</dbReference>
<gene>
    <name evidence="5" type="ORF">SAMN05660653_00986</name>
</gene>
<keyword evidence="6" id="KW-1185">Reference proteome</keyword>
<evidence type="ECO:0000256" key="1">
    <source>
        <dbReference type="ARBA" id="ARBA00005656"/>
    </source>
</evidence>
<dbReference type="GO" id="GO:0016746">
    <property type="term" value="F:acyltransferase activity"/>
    <property type="evidence" value="ECO:0007669"/>
    <property type="project" value="UniProtKB-KW"/>
</dbReference>
<dbReference type="InterPro" id="IPR002505">
    <property type="entry name" value="PTA_PTB"/>
</dbReference>
<dbReference type="PIRSF" id="PIRSF000428">
    <property type="entry name" value="P_Ac_trans"/>
    <property type="match status" value="1"/>
</dbReference>